<dbReference type="AlphaFoldDB" id="A0A511X607"/>
<name>A0A511X607_9PROT</name>
<dbReference type="STRING" id="1120919.GCA_000429165_00261"/>
<dbReference type="Pfam" id="PF01521">
    <property type="entry name" value="Fe-S_biosyn"/>
    <property type="match status" value="1"/>
</dbReference>
<dbReference type="InterPro" id="IPR000361">
    <property type="entry name" value="ATAP_core_dom"/>
</dbReference>
<evidence type="ECO:0000313" key="4">
    <source>
        <dbReference type="Proteomes" id="UP000321635"/>
    </source>
</evidence>
<dbReference type="PROSITE" id="PS01152">
    <property type="entry name" value="HESB"/>
    <property type="match status" value="1"/>
</dbReference>
<dbReference type="GO" id="GO:0051537">
    <property type="term" value="F:2 iron, 2 sulfur cluster binding"/>
    <property type="evidence" value="ECO:0007669"/>
    <property type="project" value="TreeGrafter"/>
</dbReference>
<keyword evidence="4" id="KW-1185">Reference proteome</keyword>
<sequence>MDMSAEQNSVIATETKQTARRALPPLMTVSDAAADRLKTLYANAHAGQLLRISVTTKGCSGKAYDMTFVPEEGESGDERIVDKGVTVLVDRKATLFLIGSEMDYHSGEMESGFVFANPNEKGRCGCGQSFHV</sequence>
<dbReference type="EMBL" id="BJYF01000001">
    <property type="protein sequence ID" value="GEN58372.1"/>
    <property type="molecule type" value="Genomic_DNA"/>
</dbReference>
<evidence type="ECO:0000256" key="1">
    <source>
        <dbReference type="ARBA" id="ARBA00006718"/>
    </source>
</evidence>
<dbReference type="GO" id="GO:0016226">
    <property type="term" value="P:iron-sulfur cluster assembly"/>
    <property type="evidence" value="ECO:0007669"/>
    <property type="project" value="InterPro"/>
</dbReference>
<proteinExistence type="inferred from homology"/>
<comment type="similarity">
    <text evidence="1">Belongs to the HesB/IscA family.</text>
</comment>
<reference evidence="3 4" key="1">
    <citation type="submission" date="2019-07" db="EMBL/GenBank/DDBJ databases">
        <title>Whole genome shotgun sequence of Acetobacter nitrogenifigens NBRC 105050.</title>
        <authorList>
            <person name="Hosoyama A."/>
            <person name="Uohara A."/>
            <person name="Ohji S."/>
            <person name="Ichikawa N."/>
        </authorList>
    </citation>
    <scope>NUCLEOTIDE SEQUENCE [LARGE SCALE GENOMIC DNA]</scope>
    <source>
        <strain evidence="3 4">NBRC 105050</strain>
    </source>
</reference>
<dbReference type="InterPro" id="IPR017870">
    <property type="entry name" value="FeS_cluster_insertion_CS"/>
</dbReference>
<dbReference type="PANTHER" id="PTHR10072:SF41">
    <property type="entry name" value="IRON-SULFUR CLUSTER ASSEMBLY 1 HOMOLOG, MITOCHONDRIAL"/>
    <property type="match status" value="1"/>
</dbReference>
<dbReference type="PANTHER" id="PTHR10072">
    <property type="entry name" value="IRON-SULFUR CLUSTER ASSEMBLY PROTEIN"/>
    <property type="match status" value="1"/>
</dbReference>
<dbReference type="InterPro" id="IPR016092">
    <property type="entry name" value="ATAP"/>
</dbReference>
<feature type="domain" description="Core" evidence="2">
    <location>
        <begin position="27"/>
        <end position="127"/>
    </location>
</feature>
<dbReference type="GO" id="GO:0005737">
    <property type="term" value="C:cytoplasm"/>
    <property type="evidence" value="ECO:0007669"/>
    <property type="project" value="TreeGrafter"/>
</dbReference>
<dbReference type="InterPro" id="IPR050322">
    <property type="entry name" value="Fe-S_cluster_asmbl/transfer"/>
</dbReference>
<dbReference type="SUPFAM" id="SSF89360">
    <property type="entry name" value="HesB-like domain"/>
    <property type="match status" value="1"/>
</dbReference>
<dbReference type="Gene3D" id="2.60.300.12">
    <property type="entry name" value="HesB-like domain"/>
    <property type="match status" value="1"/>
</dbReference>
<comment type="caution">
    <text evidence="3">The sequence shown here is derived from an EMBL/GenBank/DDBJ whole genome shotgun (WGS) entry which is preliminary data.</text>
</comment>
<dbReference type="InterPro" id="IPR035903">
    <property type="entry name" value="HesB-like_dom_sf"/>
</dbReference>
<evidence type="ECO:0000313" key="3">
    <source>
        <dbReference type="EMBL" id="GEN58372.1"/>
    </source>
</evidence>
<protein>
    <recommendedName>
        <fullName evidence="2">Core domain-containing protein</fullName>
    </recommendedName>
</protein>
<dbReference type="Proteomes" id="UP000321635">
    <property type="component" value="Unassembled WGS sequence"/>
</dbReference>
<accession>A0A511X607</accession>
<gene>
    <name evidence="3" type="ORF">ANI02nite_02560</name>
</gene>
<evidence type="ECO:0000259" key="2">
    <source>
        <dbReference type="Pfam" id="PF01521"/>
    </source>
</evidence>
<dbReference type="NCBIfam" id="TIGR00049">
    <property type="entry name" value="iron-sulfur cluster assembly accessory protein"/>
    <property type="match status" value="1"/>
</dbReference>
<organism evidence="3 4">
    <name type="scientific">Acetobacter nitrogenifigens DSM 23921 = NBRC 105050</name>
    <dbReference type="NCBI Taxonomy" id="1120919"/>
    <lineage>
        <taxon>Bacteria</taxon>
        <taxon>Pseudomonadati</taxon>
        <taxon>Pseudomonadota</taxon>
        <taxon>Alphaproteobacteria</taxon>
        <taxon>Acetobacterales</taxon>
        <taxon>Acetobacteraceae</taxon>
        <taxon>Acetobacter</taxon>
    </lineage>
</organism>